<dbReference type="GO" id="GO:0008168">
    <property type="term" value="F:methyltransferase activity"/>
    <property type="evidence" value="ECO:0007669"/>
    <property type="project" value="UniProtKB-KW"/>
</dbReference>
<evidence type="ECO:0000256" key="1">
    <source>
        <dbReference type="ARBA" id="ARBA00022603"/>
    </source>
</evidence>
<gene>
    <name evidence="6" type="ORF">SAMN05216246_10682</name>
</gene>
<dbReference type="PANTHER" id="PTHR43464">
    <property type="entry name" value="METHYLTRANSFERASE"/>
    <property type="match status" value="1"/>
</dbReference>
<dbReference type="SUPFAM" id="SSF53335">
    <property type="entry name" value="S-adenosyl-L-methionine-dependent methyltransferases"/>
    <property type="match status" value="1"/>
</dbReference>
<dbReference type="CDD" id="cd02440">
    <property type="entry name" value="AdoMet_MTases"/>
    <property type="match status" value="1"/>
</dbReference>
<protein>
    <submittedName>
        <fullName evidence="6">Methyltransferase domain-containing protein</fullName>
    </submittedName>
</protein>
<evidence type="ECO:0000259" key="5">
    <source>
        <dbReference type="Pfam" id="PF13649"/>
    </source>
</evidence>
<reference evidence="6 7" key="1">
    <citation type="submission" date="2016-11" db="EMBL/GenBank/DDBJ databases">
        <authorList>
            <person name="Varghese N."/>
            <person name="Submissions S."/>
        </authorList>
    </citation>
    <scope>NUCLEOTIDE SEQUENCE [LARGE SCALE GENOMIC DNA]</scope>
    <source>
        <strain evidence="6 7">PA</strain>
    </source>
</reference>
<evidence type="ECO:0000256" key="4">
    <source>
        <dbReference type="SAM" id="MobiDB-lite"/>
    </source>
</evidence>
<dbReference type="InterPro" id="IPR029063">
    <property type="entry name" value="SAM-dependent_MTases_sf"/>
</dbReference>
<keyword evidence="1 6" id="KW-0489">Methyltransferase</keyword>
<name>A0ABY1IAF5_9ACTO</name>
<feature type="region of interest" description="Disordered" evidence="4">
    <location>
        <begin position="1"/>
        <end position="20"/>
    </location>
</feature>
<keyword evidence="2" id="KW-0808">Transferase</keyword>
<dbReference type="RefSeq" id="WP_083600506.1">
    <property type="nucleotide sequence ID" value="NZ_FQYL01000006.1"/>
</dbReference>
<evidence type="ECO:0000313" key="6">
    <source>
        <dbReference type="EMBL" id="SHI87336.1"/>
    </source>
</evidence>
<keyword evidence="7" id="KW-1185">Reference proteome</keyword>
<feature type="domain" description="Methyltransferase" evidence="5">
    <location>
        <begin position="58"/>
        <end position="155"/>
    </location>
</feature>
<dbReference type="InterPro" id="IPR041698">
    <property type="entry name" value="Methyltransf_25"/>
</dbReference>
<evidence type="ECO:0000256" key="2">
    <source>
        <dbReference type="ARBA" id="ARBA00022679"/>
    </source>
</evidence>
<dbReference type="Proteomes" id="UP000184390">
    <property type="component" value="Unassembled WGS sequence"/>
</dbReference>
<organism evidence="6 7">
    <name type="scientific">Actinomyces denticolens</name>
    <dbReference type="NCBI Taxonomy" id="52767"/>
    <lineage>
        <taxon>Bacteria</taxon>
        <taxon>Bacillati</taxon>
        <taxon>Actinomycetota</taxon>
        <taxon>Actinomycetes</taxon>
        <taxon>Actinomycetales</taxon>
        <taxon>Actinomycetaceae</taxon>
        <taxon>Actinomyces</taxon>
    </lineage>
</organism>
<evidence type="ECO:0000256" key="3">
    <source>
        <dbReference type="ARBA" id="ARBA00022691"/>
    </source>
</evidence>
<sequence>MTYDDSRSTASRPAAHSPITARQEEWEARYSGVDRLWSGHANDWLPELAADWPAGTALDIGCGEGADVLWLAEHGWWATGLDLAPTAVERLNAEAGRRGVAERVRARVHDVTADTLPEGPFDLVTSFYMHGGPEPGAINLPALLRDAAARVAPGGRLVAAVHCVNPPWHRHHAHTYTPDDLIEGLGDAVDGWTIEASEERWREAAGPDGEAGRRSDALICLRRPETA</sequence>
<keyword evidence="3" id="KW-0949">S-adenosyl-L-methionine</keyword>
<accession>A0ABY1IAF5</accession>
<dbReference type="Gene3D" id="3.40.50.150">
    <property type="entry name" value="Vaccinia Virus protein VP39"/>
    <property type="match status" value="1"/>
</dbReference>
<proteinExistence type="predicted"/>
<dbReference type="EMBL" id="FQYL01000006">
    <property type="protein sequence ID" value="SHI87336.1"/>
    <property type="molecule type" value="Genomic_DNA"/>
</dbReference>
<evidence type="ECO:0000313" key="7">
    <source>
        <dbReference type="Proteomes" id="UP000184390"/>
    </source>
</evidence>
<dbReference type="Pfam" id="PF13649">
    <property type="entry name" value="Methyltransf_25"/>
    <property type="match status" value="1"/>
</dbReference>
<comment type="caution">
    <text evidence="6">The sequence shown here is derived from an EMBL/GenBank/DDBJ whole genome shotgun (WGS) entry which is preliminary data.</text>
</comment>
<dbReference type="PANTHER" id="PTHR43464:SF19">
    <property type="entry name" value="UBIQUINONE BIOSYNTHESIS O-METHYLTRANSFERASE, MITOCHONDRIAL"/>
    <property type="match status" value="1"/>
</dbReference>
<dbReference type="GO" id="GO:0032259">
    <property type="term" value="P:methylation"/>
    <property type="evidence" value="ECO:0007669"/>
    <property type="project" value="UniProtKB-KW"/>
</dbReference>